<organism evidence="1 2">
    <name type="scientific">Haloferax mucosum ATCC BAA-1512</name>
    <dbReference type="NCBI Taxonomy" id="662479"/>
    <lineage>
        <taxon>Archaea</taxon>
        <taxon>Methanobacteriati</taxon>
        <taxon>Methanobacteriota</taxon>
        <taxon>Stenosarchaea group</taxon>
        <taxon>Halobacteria</taxon>
        <taxon>Halobacteriales</taxon>
        <taxon>Haloferacaceae</taxon>
        <taxon>Haloferax</taxon>
    </lineage>
</organism>
<sequence length="71" mass="7902">MANENALSPKQSEVVSVLREGRATPKHIVDQTSLPSKHAAQHHLRELRLDGRVEKVNVGLYELVEHGGDPR</sequence>
<dbReference type="EMBL" id="AOLN01000007">
    <property type="protein sequence ID" value="ELZ96456.1"/>
    <property type="molecule type" value="Genomic_DNA"/>
</dbReference>
<dbReference type="Gene3D" id="1.10.10.10">
    <property type="entry name" value="Winged helix-like DNA-binding domain superfamily/Winged helix DNA-binding domain"/>
    <property type="match status" value="1"/>
</dbReference>
<keyword evidence="2" id="KW-1185">Reference proteome</keyword>
<gene>
    <name evidence="1" type="ORF">C440_04893</name>
</gene>
<evidence type="ECO:0008006" key="3">
    <source>
        <dbReference type="Google" id="ProtNLM"/>
    </source>
</evidence>
<accession>M0II53</accession>
<name>M0II53_9EURY</name>
<dbReference type="RefSeq" id="WP_008318793.1">
    <property type="nucleotide sequence ID" value="NZ_AOLN01000007.1"/>
</dbReference>
<protein>
    <recommendedName>
        <fullName evidence="3">PhiH1 repressor-like protein</fullName>
    </recommendedName>
</protein>
<dbReference type="PATRIC" id="fig|662479.7.peg.1002"/>
<evidence type="ECO:0000313" key="2">
    <source>
        <dbReference type="Proteomes" id="UP000011550"/>
    </source>
</evidence>
<dbReference type="Proteomes" id="UP000011550">
    <property type="component" value="Unassembled WGS sequence"/>
</dbReference>
<proteinExistence type="predicted"/>
<dbReference type="InterPro" id="IPR036388">
    <property type="entry name" value="WH-like_DNA-bd_sf"/>
</dbReference>
<dbReference type="OrthoDB" id="337285at2157"/>
<comment type="caution">
    <text evidence="1">The sequence shown here is derived from an EMBL/GenBank/DDBJ whole genome shotgun (WGS) entry which is preliminary data.</text>
</comment>
<reference evidence="1 2" key="1">
    <citation type="journal article" date="2014" name="PLoS Genet.">
        <title>Phylogenetically driven sequencing of extremely halophilic archaea reveals strategies for static and dynamic osmo-response.</title>
        <authorList>
            <person name="Becker E.A."/>
            <person name="Seitzer P.M."/>
            <person name="Tritt A."/>
            <person name="Larsen D."/>
            <person name="Krusor M."/>
            <person name="Yao A.I."/>
            <person name="Wu D."/>
            <person name="Madern D."/>
            <person name="Eisen J.A."/>
            <person name="Darling A.E."/>
            <person name="Facciotti M.T."/>
        </authorList>
    </citation>
    <scope>NUCLEOTIDE SEQUENCE [LARGE SCALE GENOMIC DNA]</scope>
    <source>
        <strain evidence="1 2">ATCC BAA-1512</strain>
    </source>
</reference>
<evidence type="ECO:0000313" key="1">
    <source>
        <dbReference type="EMBL" id="ELZ96456.1"/>
    </source>
</evidence>
<dbReference type="AlphaFoldDB" id="M0II53"/>